<evidence type="ECO:0000256" key="1">
    <source>
        <dbReference type="SAM" id="MobiDB-lite"/>
    </source>
</evidence>
<name>A0AAV7VNG4_PLEWA</name>
<evidence type="ECO:0000313" key="3">
    <source>
        <dbReference type="Proteomes" id="UP001066276"/>
    </source>
</evidence>
<proteinExistence type="predicted"/>
<reference evidence="2" key="1">
    <citation type="journal article" date="2022" name="bioRxiv">
        <title>Sequencing and chromosome-scale assembly of the giantPleurodeles waltlgenome.</title>
        <authorList>
            <person name="Brown T."/>
            <person name="Elewa A."/>
            <person name="Iarovenko S."/>
            <person name="Subramanian E."/>
            <person name="Araus A.J."/>
            <person name="Petzold A."/>
            <person name="Susuki M."/>
            <person name="Suzuki K.-i.T."/>
            <person name="Hayashi T."/>
            <person name="Toyoda A."/>
            <person name="Oliveira C."/>
            <person name="Osipova E."/>
            <person name="Leigh N.D."/>
            <person name="Simon A."/>
            <person name="Yun M.H."/>
        </authorList>
    </citation>
    <scope>NUCLEOTIDE SEQUENCE</scope>
    <source>
        <strain evidence="2">20211129_DDA</strain>
        <tissue evidence="2">Liver</tissue>
    </source>
</reference>
<dbReference type="Proteomes" id="UP001066276">
    <property type="component" value="Chromosome 2_1"/>
</dbReference>
<keyword evidence="3" id="KW-1185">Reference proteome</keyword>
<sequence>MSARRESCGTHIFAGTSEDGVGSLLGGVPAGASRALLQTGLSQTVLSMWERMSGRQGEAERSASVPQDIVTGMEAKEQAEQACLKTLKPLEQKRRTGPSTLHTGELGEPWRLLEITGDNGESSQDQP</sequence>
<gene>
    <name evidence="2" type="ORF">NDU88_006028</name>
</gene>
<dbReference type="AlphaFoldDB" id="A0AAV7VNG4"/>
<protein>
    <submittedName>
        <fullName evidence="2">Uncharacterized protein</fullName>
    </submittedName>
</protein>
<feature type="region of interest" description="Disordered" evidence="1">
    <location>
        <begin position="89"/>
        <end position="127"/>
    </location>
</feature>
<dbReference type="EMBL" id="JANPWB010000003">
    <property type="protein sequence ID" value="KAJ1202227.1"/>
    <property type="molecule type" value="Genomic_DNA"/>
</dbReference>
<accession>A0AAV7VNG4</accession>
<evidence type="ECO:0000313" key="2">
    <source>
        <dbReference type="EMBL" id="KAJ1202227.1"/>
    </source>
</evidence>
<comment type="caution">
    <text evidence="2">The sequence shown here is derived from an EMBL/GenBank/DDBJ whole genome shotgun (WGS) entry which is preliminary data.</text>
</comment>
<organism evidence="2 3">
    <name type="scientific">Pleurodeles waltl</name>
    <name type="common">Iberian ribbed newt</name>
    <dbReference type="NCBI Taxonomy" id="8319"/>
    <lineage>
        <taxon>Eukaryota</taxon>
        <taxon>Metazoa</taxon>
        <taxon>Chordata</taxon>
        <taxon>Craniata</taxon>
        <taxon>Vertebrata</taxon>
        <taxon>Euteleostomi</taxon>
        <taxon>Amphibia</taxon>
        <taxon>Batrachia</taxon>
        <taxon>Caudata</taxon>
        <taxon>Salamandroidea</taxon>
        <taxon>Salamandridae</taxon>
        <taxon>Pleurodelinae</taxon>
        <taxon>Pleurodeles</taxon>
    </lineage>
</organism>